<proteinExistence type="predicted"/>
<evidence type="ECO:0000313" key="1">
    <source>
        <dbReference type="EMBL" id="OVE97030.1"/>
    </source>
</evidence>
<accession>A0A202F9A3</accession>
<organism evidence="1 2">
    <name type="scientific">Companilactobacillus bobalius</name>
    <dbReference type="NCBI Taxonomy" id="2801451"/>
    <lineage>
        <taxon>Bacteria</taxon>
        <taxon>Bacillati</taxon>
        <taxon>Bacillota</taxon>
        <taxon>Bacilli</taxon>
        <taxon>Lactobacillales</taxon>
        <taxon>Lactobacillaceae</taxon>
        <taxon>Companilactobacillus</taxon>
    </lineage>
</organism>
<name>A0A202F9A3_9LACO</name>
<evidence type="ECO:0000313" key="2">
    <source>
        <dbReference type="Proteomes" id="UP000196232"/>
    </source>
</evidence>
<reference evidence="1 2" key="1">
    <citation type="submission" date="2017-03" db="EMBL/GenBank/DDBJ databases">
        <title>Genome sequence of Lactobacillus bobalius KACC 16343.</title>
        <authorList>
            <person name="Chun J."/>
        </authorList>
    </citation>
    <scope>NUCLEOTIDE SEQUENCE [LARGE SCALE GENOMIC DNA]</scope>
    <source>
        <strain evidence="1 2">KACC 16343</strain>
    </source>
</reference>
<dbReference type="EMBL" id="MYFM01000006">
    <property type="protein sequence ID" value="OVE97030.1"/>
    <property type="molecule type" value="Genomic_DNA"/>
</dbReference>
<sequence>MTLKEVRISSVERDNFIRSVEESVGSFNLGREGSLIRLVFKHLELLEYNDSLEDELNNFRRDLIEYDINTGHRHNRDVEELLFKIKNRNLPYI</sequence>
<comment type="caution">
    <text evidence="1">The sequence shown here is derived from an EMBL/GenBank/DDBJ whole genome shotgun (WGS) entry which is preliminary data.</text>
</comment>
<dbReference type="Proteomes" id="UP000196232">
    <property type="component" value="Unassembled WGS sequence"/>
</dbReference>
<gene>
    <name evidence="1" type="ORF">LKACC16343_02040</name>
</gene>
<dbReference type="AlphaFoldDB" id="A0A202F9A3"/>
<protein>
    <submittedName>
        <fullName evidence="1">Uncharacterized protein</fullName>
    </submittedName>
</protein>